<evidence type="ECO:0000313" key="7">
    <source>
        <dbReference type="Proteomes" id="UP001295444"/>
    </source>
</evidence>
<evidence type="ECO:0000259" key="5">
    <source>
        <dbReference type="PROSITE" id="PS50228"/>
    </source>
</evidence>
<keyword evidence="2" id="KW-0677">Repeat</keyword>
<dbReference type="InterPro" id="IPR043159">
    <property type="entry name" value="Lectin_gal-bd_sf"/>
</dbReference>
<protein>
    <submittedName>
        <fullName evidence="6">Eva-1 homolog C-like isoform X2</fullName>
    </submittedName>
</protein>
<dbReference type="Proteomes" id="UP001295444">
    <property type="component" value="Chromosome 09"/>
</dbReference>
<feature type="domain" description="SUEL-type lectin" evidence="5">
    <location>
        <begin position="46"/>
        <end position="139"/>
    </location>
</feature>
<evidence type="ECO:0000256" key="3">
    <source>
        <dbReference type="SAM" id="Phobius"/>
    </source>
</evidence>
<reference evidence="6" key="1">
    <citation type="submission" date="2022-03" db="EMBL/GenBank/DDBJ databases">
        <authorList>
            <person name="Alioto T."/>
            <person name="Alioto T."/>
            <person name="Gomez Garrido J."/>
        </authorList>
    </citation>
    <scope>NUCLEOTIDE SEQUENCE</scope>
</reference>
<evidence type="ECO:0000256" key="2">
    <source>
        <dbReference type="ARBA" id="ARBA00022737"/>
    </source>
</evidence>
<dbReference type="FunFam" id="2.60.120.740:FF:000003">
    <property type="entry name" value="Protein eva-1 homolog C"/>
    <property type="match status" value="1"/>
</dbReference>
<feature type="signal peptide" evidence="4">
    <location>
        <begin position="1"/>
        <end position="27"/>
    </location>
</feature>
<feature type="chain" id="PRO_5042143118" evidence="4">
    <location>
        <begin position="28"/>
        <end position="392"/>
    </location>
</feature>
<keyword evidence="3" id="KW-0812">Transmembrane</keyword>
<evidence type="ECO:0000256" key="4">
    <source>
        <dbReference type="SAM" id="SignalP"/>
    </source>
</evidence>
<dbReference type="Gene3D" id="2.60.120.740">
    <property type="match status" value="2"/>
</dbReference>
<keyword evidence="3" id="KW-1133">Transmembrane helix</keyword>
<evidence type="ECO:0000313" key="6">
    <source>
        <dbReference type="EMBL" id="CAH2315700.1"/>
    </source>
</evidence>
<name>A0AAD1T0C9_PELCU</name>
<dbReference type="Pfam" id="PF02140">
    <property type="entry name" value="SUEL_Lectin"/>
    <property type="match status" value="2"/>
</dbReference>
<keyword evidence="4" id="KW-0732">Signal</keyword>
<sequence>MQAFRITSVINTKLSIMFLMLPALTAPAPEFSDYLQKVLKSHTSHACNGDLLTISCPHKTSISILSAFYGRRVSSQNLCSLMFDDTNEDLFCSSPTALQKLSDECQDRRSCHFSVNSRVFGSDPCPGTSKYLLVSYKCKPHHHRLKTVCENEQLTLTCKNNSLLSIYSASYGRTVHRKIECDSENKTNPEYECSTQTALRKISRRCHRRHNCSVRADIRTFGDPCYPGVVKYLTVSYSCVPRRLMEGVGESSSDPFSLSDYTHDVPEKVALYFVCGVSTGLIILLCIFTSKVMLVHDIRKVFTEGQKEEEPVLGGIKMIVRRIGDDGNNDDSSSESSFRKLSNSYRYTNNIFTPELTAALEGVKEFKRQEEDIWPHKGPKLYVTQNSTESMK</sequence>
<feature type="domain" description="SUEL-type lectin" evidence="5">
    <location>
        <begin position="148"/>
        <end position="240"/>
    </location>
</feature>
<organism evidence="6 7">
    <name type="scientific">Pelobates cultripes</name>
    <name type="common">Western spadefoot toad</name>
    <dbReference type="NCBI Taxonomy" id="61616"/>
    <lineage>
        <taxon>Eukaryota</taxon>
        <taxon>Metazoa</taxon>
        <taxon>Chordata</taxon>
        <taxon>Craniata</taxon>
        <taxon>Vertebrata</taxon>
        <taxon>Euteleostomi</taxon>
        <taxon>Amphibia</taxon>
        <taxon>Batrachia</taxon>
        <taxon>Anura</taxon>
        <taxon>Pelobatoidea</taxon>
        <taxon>Pelobatidae</taxon>
        <taxon>Pelobates</taxon>
    </lineage>
</organism>
<dbReference type="PANTHER" id="PTHR46780">
    <property type="entry name" value="PROTEIN EVA-1"/>
    <property type="match status" value="1"/>
</dbReference>
<dbReference type="PROSITE" id="PS50228">
    <property type="entry name" value="SUEL_LECTIN"/>
    <property type="match status" value="2"/>
</dbReference>
<dbReference type="GO" id="GO:0030246">
    <property type="term" value="F:carbohydrate binding"/>
    <property type="evidence" value="ECO:0007669"/>
    <property type="project" value="UniProtKB-KW"/>
</dbReference>
<accession>A0AAD1T0C9</accession>
<gene>
    <name evidence="6" type="ORF">PECUL_23A007582</name>
</gene>
<keyword evidence="3" id="KW-0472">Membrane</keyword>
<feature type="transmembrane region" description="Helical" evidence="3">
    <location>
        <begin position="269"/>
        <end position="290"/>
    </location>
</feature>
<dbReference type="CDD" id="cd22829">
    <property type="entry name" value="Gal_Rha_Lectin_EVA1_EVA1C_rpt2"/>
    <property type="match status" value="1"/>
</dbReference>
<dbReference type="AlphaFoldDB" id="A0AAD1T0C9"/>
<proteinExistence type="predicted"/>
<dbReference type="InterPro" id="IPR000922">
    <property type="entry name" value="Lectin_gal-bd_dom"/>
</dbReference>
<keyword evidence="1" id="KW-0430">Lectin</keyword>
<dbReference type="EMBL" id="OW240920">
    <property type="protein sequence ID" value="CAH2315700.1"/>
    <property type="molecule type" value="Genomic_DNA"/>
</dbReference>
<evidence type="ECO:0000256" key="1">
    <source>
        <dbReference type="ARBA" id="ARBA00022734"/>
    </source>
</evidence>
<dbReference type="CDD" id="cd22828">
    <property type="entry name" value="Gal_Rha_Lectin_EVA1_EVA1C_rpt1"/>
    <property type="match status" value="1"/>
</dbReference>
<keyword evidence="7" id="KW-1185">Reference proteome</keyword>